<dbReference type="InterPro" id="IPR045036">
    <property type="entry name" value="Spartin-like"/>
</dbReference>
<feature type="domain" description="Senescence" evidence="1">
    <location>
        <begin position="226"/>
        <end position="376"/>
    </location>
</feature>
<dbReference type="GO" id="GO:0005886">
    <property type="term" value="C:plasma membrane"/>
    <property type="evidence" value="ECO:0007669"/>
    <property type="project" value="TreeGrafter"/>
</dbReference>
<keyword evidence="3" id="KW-1185">Reference proteome</keyword>
<dbReference type="GO" id="GO:0051301">
    <property type="term" value="P:cell division"/>
    <property type="evidence" value="ECO:0007669"/>
    <property type="project" value="TreeGrafter"/>
</dbReference>
<dbReference type="PANTHER" id="PTHR21068">
    <property type="entry name" value="SPARTIN"/>
    <property type="match status" value="1"/>
</dbReference>
<sequence>MTDQSNNTDTYLSANHEKATSVQERIVFFSKIDENQTANAEKSATKVETSAKELQNRQIVENVEIEKIKESKETNNHHLVIEGAQLFYIAPTGVVSAPSYPSQLTISPIAIDANNENSLPAVELKLGSWSYALVPDISPVFKSDYGSFIFPNEEMGLEHSVGVILPQTTSEYDKQSFENIIQEYSMLKISGEYGRDEEKTKSEIVTLLTAAGWIATGVFNGVSKLGGAGLRDRLTPSAEEVNVKPEVQNSLQIVRQCSEVAANISSSVVNYLSGAVIKGATFAGPHLRKGTEKVLPDSWTKVKDTKNRSRLDNAILIGSGGFKGMFKVFVSLENAAAVLAKSLAEESIKTMRHKYGEQSGMATENVLCSAMNIGMVGEMVEN</sequence>
<dbReference type="PANTHER" id="PTHR21068:SF43">
    <property type="entry name" value="SPARTIN"/>
    <property type="match status" value="1"/>
</dbReference>
<dbReference type="Pfam" id="PF06911">
    <property type="entry name" value="Senescence"/>
    <property type="match status" value="1"/>
</dbReference>
<organism evidence="2 3">
    <name type="scientific">Dimorphilus gyrociliatus</name>
    <dbReference type="NCBI Taxonomy" id="2664684"/>
    <lineage>
        <taxon>Eukaryota</taxon>
        <taxon>Metazoa</taxon>
        <taxon>Spiralia</taxon>
        <taxon>Lophotrochozoa</taxon>
        <taxon>Annelida</taxon>
        <taxon>Polychaeta</taxon>
        <taxon>Polychaeta incertae sedis</taxon>
        <taxon>Dinophilidae</taxon>
        <taxon>Dimorphilus</taxon>
    </lineage>
</organism>
<dbReference type="InterPro" id="IPR009686">
    <property type="entry name" value="Senescence/spartin_C"/>
</dbReference>
<dbReference type="GO" id="GO:0030514">
    <property type="term" value="P:negative regulation of BMP signaling pathway"/>
    <property type="evidence" value="ECO:0007669"/>
    <property type="project" value="TreeGrafter"/>
</dbReference>
<evidence type="ECO:0000313" key="3">
    <source>
        <dbReference type="Proteomes" id="UP000549394"/>
    </source>
</evidence>
<protein>
    <submittedName>
        <fullName evidence="2">DgyrCDS10906</fullName>
    </submittedName>
</protein>
<accession>A0A7I8W1P8</accession>
<comment type="caution">
    <text evidence="2">The sequence shown here is derived from an EMBL/GenBank/DDBJ whole genome shotgun (WGS) entry which is preliminary data.</text>
</comment>
<reference evidence="2 3" key="1">
    <citation type="submission" date="2020-08" db="EMBL/GenBank/DDBJ databases">
        <authorList>
            <person name="Hejnol A."/>
        </authorList>
    </citation>
    <scope>NUCLEOTIDE SEQUENCE [LARGE SCALE GENOMIC DNA]</scope>
</reference>
<evidence type="ECO:0000313" key="2">
    <source>
        <dbReference type="EMBL" id="CAD5122483.1"/>
    </source>
</evidence>
<dbReference type="EMBL" id="CAJFCJ010000017">
    <property type="protein sequence ID" value="CAD5122483.1"/>
    <property type="molecule type" value="Genomic_DNA"/>
</dbReference>
<dbReference type="AlphaFoldDB" id="A0A7I8W1P8"/>
<dbReference type="OrthoDB" id="20821at2759"/>
<gene>
    <name evidence="2" type="ORF">DGYR_LOCUS10289</name>
</gene>
<proteinExistence type="predicted"/>
<dbReference type="Proteomes" id="UP000549394">
    <property type="component" value="Unassembled WGS sequence"/>
</dbReference>
<name>A0A7I8W1P8_9ANNE</name>
<evidence type="ECO:0000259" key="1">
    <source>
        <dbReference type="Pfam" id="PF06911"/>
    </source>
</evidence>